<evidence type="ECO:0000313" key="3">
    <source>
        <dbReference type="Proteomes" id="UP000236732"/>
    </source>
</evidence>
<keyword evidence="1" id="KW-0812">Transmembrane</keyword>
<feature type="transmembrane region" description="Helical" evidence="1">
    <location>
        <begin position="58"/>
        <end position="75"/>
    </location>
</feature>
<dbReference type="AlphaFoldDB" id="A0A1H6F104"/>
<dbReference type="EMBL" id="FNVT01000034">
    <property type="protein sequence ID" value="SEH03263.1"/>
    <property type="molecule type" value="Genomic_DNA"/>
</dbReference>
<reference evidence="2 3" key="1">
    <citation type="submission" date="2016-10" db="EMBL/GenBank/DDBJ databases">
        <authorList>
            <person name="de Groot N.N."/>
        </authorList>
    </citation>
    <scope>NUCLEOTIDE SEQUENCE [LARGE SCALE GENOMIC DNA]</scope>
    <source>
        <strain evidence="2 3">CGMCC 4.7037</strain>
    </source>
</reference>
<dbReference type="RefSeq" id="WP_103964252.1">
    <property type="nucleotide sequence ID" value="NZ_FNVT01000034.1"/>
</dbReference>
<feature type="transmembrane region" description="Helical" evidence="1">
    <location>
        <begin position="23"/>
        <end position="46"/>
    </location>
</feature>
<organism evidence="2 3">
    <name type="scientific">Nonomuraea solani</name>
    <dbReference type="NCBI Taxonomy" id="1144553"/>
    <lineage>
        <taxon>Bacteria</taxon>
        <taxon>Bacillati</taxon>
        <taxon>Actinomycetota</taxon>
        <taxon>Actinomycetes</taxon>
        <taxon>Streptosporangiales</taxon>
        <taxon>Streptosporangiaceae</taxon>
        <taxon>Nonomuraea</taxon>
    </lineage>
</organism>
<gene>
    <name evidence="2" type="ORF">SAMN05444920_13467</name>
</gene>
<accession>A0A1H6F104</accession>
<proteinExistence type="predicted"/>
<evidence type="ECO:0000313" key="2">
    <source>
        <dbReference type="EMBL" id="SEH03263.1"/>
    </source>
</evidence>
<name>A0A1H6F104_9ACTN</name>
<evidence type="ECO:0000256" key="1">
    <source>
        <dbReference type="SAM" id="Phobius"/>
    </source>
</evidence>
<keyword evidence="3" id="KW-1185">Reference proteome</keyword>
<sequence>MVSERTSAGEGVIPVPTGSDAGWVWRALVVGLLVVIVLALGGIIWAIGDGNPATSPDLLVTVFSSALTGLIGLFVKSPTQ</sequence>
<keyword evidence="1" id="KW-0472">Membrane</keyword>
<protein>
    <submittedName>
        <fullName evidence="2">Uncharacterized protein</fullName>
    </submittedName>
</protein>
<dbReference type="Proteomes" id="UP000236732">
    <property type="component" value="Unassembled WGS sequence"/>
</dbReference>
<keyword evidence="1" id="KW-1133">Transmembrane helix</keyword>